<dbReference type="PANTHER" id="PTHR36151">
    <property type="entry name" value="BLR2777 PROTEIN"/>
    <property type="match status" value="1"/>
</dbReference>
<dbReference type="AlphaFoldDB" id="A0A5B1LFT9"/>
<dbReference type="Proteomes" id="UP000325003">
    <property type="component" value="Unassembled WGS sequence"/>
</dbReference>
<dbReference type="GO" id="GO:0016491">
    <property type="term" value="F:oxidoreductase activity"/>
    <property type="evidence" value="ECO:0007669"/>
    <property type="project" value="InterPro"/>
</dbReference>
<gene>
    <name evidence="2" type="ORF">F0U44_12685</name>
</gene>
<name>A0A5B1LFT9_9ACTN</name>
<dbReference type="RefSeq" id="WP_149728630.1">
    <property type="nucleotide sequence ID" value="NZ_VUJV01000003.1"/>
</dbReference>
<dbReference type="PANTHER" id="PTHR36151:SF3">
    <property type="entry name" value="ER-BOUND OXYGENASE MPAB_MPAB'_RUBBER OXYGENASE CATALYTIC DOMAIN-CONTAINING PROTEIN"/>
    <property type="match status" value="1"/>
</dbReference>
<dbReference type="EMBL" id="VUJV01000003">
    <property type="protein sequence ID" value="KAA1419296.1"/>
    <property type="molecule type" value="Genomic_DNA"/>
</dbReference>
<evidence type="ECO:0000313" key="2">
    <source>
        <dbReference type="EMBL" id="KAA1419296.1"/>
    </source>
</evidence>
<dbReference type="Pfam" id="PF09995">
    <property type="entry name" value="MPAB_Lcp_cat"/>
    <property type="match status" value="1"/>
</dbReference>
<sequence length="304" mass="34631">MSAAQEMTRVYVPRPGEPLGPESLTWRLFGDQRMLLVGMRAGLLQTMHPAVDQALRDHDSTYFQGPMKRILRSLPQILGVVYDADAAATAVRVRDYHRHLKGTLADGTRYSALTPEVFYWTHATFFELQIALREFFGKPLSQGSKELLFQESRQWYSLYGVSAAGTPTTYAEFEDYWDHMVSDVLVPNAIARSTFNRTKKGIFGPSPFPVLPDVLWRPLSDKQFDAMAWVLRGTFPAVLRERMDLPWSDAEEKRLRTFGAGVQHTFGRLPAQARLVPQARQAWRREQAQQLDTSVVTPDRTKVV</sequence>
<reference evidence="2 3" key="1">
    <citation type="submission" date="2019-09" db="EMBL/GenBank/DDBJ databases">
        <title>Nocardioides panacisoli sp. nov., isolated from the soil of a ginseng field.</title>
        <authorList>
            <person name="Cho C."/>
        </authorList>
    </citation>
    <scope>NUCLEOTIDE SEQUENCE [LARGE SCALE GENOMIC DNA]</scope>
    <source>
        <strain evidence="2 3">BN130099</strain>
    </source>
</reference>
<dbReference type="InterPro" id="IPR018713">
    <property type="entry name" value="MPAB/Lcp_cat_dom"/>
</dbReference>
<evidence type="ECO:0000259" key="1">
    <source>
        <dbReference type="Pfam" id="PF09995"/>
    </source>
</evidence>
<feature type="domain" description="ER-bound oxygenase mpaB/mpaB'/Rubber oxygenase catalytic" evidence="1">
    <location>
        <begin position="26"/>
        <end position="262"/>
    </location>
</feature>
<organism evidence="2 3">
    <name type="scientific">Nocardioides humilatus</name>
    <dbReference type="NCBI Taxonomy" id="2607660"/>
    <lineage>
        <taxon>Bacteria</taxon>
        <taxon>Bacillati</taxon>
        <taxon>Actinomycetota</taxon>
        <taxon>Actinomycetes</taxon>
        <taxon>Propionibacteriales</taxon>
        <taxon>Nocardioidaceae</taxon>
        <taxon>Nocardioides</taxon>
    </lineage>
</organism>
<evidence type="ECO:0000313" key="3">
    <source>
        <dbReference type="Proteomes" id="UP000325003"/>
    </source>
</evidence>
<proteinExistence type="predicted"/>
<accession>A0A5B1LFT9</accession>
<protein>
    <submittedName>
        <fullName evidence="2">DUF2236 domain-containing protein</fullName>
    </submittedName>
</protein>
<comment type="caution">
    <text evidence="2">The sequence shown here is derived from an EMBL/GenBank/DDBJ whole genome shotgun (WGS) entry which is preliminary data.</text>
</comment>
<reference evidence="2 3" key="2">
    <citation type="submission" date="2019-09" db="EMBL/GenBank/DDBJ databases">
        <authorList>
            <person name="Jin C."/>
        </authorList>
    </citation>
    <scope>NUCLEOTIDE SEQUENCE [LARGE SCALE GENOMIC DNA]</scope>
    <source>
        <strain evidence="2 3">BN130099</strain>
    </source>
</reference>
<keyword evidence="3" id="KW-1185">Reference proteome</keyword>